<comment type="caution">
    <text evidence="1">The sequence shown here is derived from an EMBL/GenBank/DDBJ whole genome shotgun (WGS) entry which is preliminary data.</text>
</comment>
<evidence type="ECO:0000313" key="2">
    <source>
        <dbReference type="Proteomes" id="UP001143910"/>
    </source>
</evidence>
<sequence>MQVSFIMSLAALAAFSSAQAEKYSYGHAETAVKAVNPDLDDAAASEAASGYMHALAQLGDIGTDTDPKIAARGGCCHCCGINSGRSHACFNAAVSLGLCCIVKKDGHCFHPA</sequence>
<proteinExistence type="predicted"/>
<protein>
    <submittedName>
        <fullName evidence="1">Uncharacterized protein</fullName>
    </submittedName>
</protein>
<name>A0ACC1NB87_9HYPO</name>
<dbReference type="EMBL" id="JANJQO010000600">
    <property type="protein sequence ID" value="KAJ2976288.1"/>
    <property type="molecule type" value="Genomic_DNA"/>
</dbReference>
<evidence type="ECO:0000313" key="1">
    <source>
        <dbReference type="EMBL" id="KAJ2976288.1"/>
    </source>
</evidence>
<reference evidence="1" key="1">
    <citation type="submission" date="2022-08" db="EMBL/GenBank/DDBJ databases">
        <title>Genome Sequence of Lecanicillium fungicola.</title>
        <authorList>
            <person name="Buettner E."/>
        </authorList>
    </citation>
    <scope>NUCLEOTIDE SEQUENCE</scope>
    <source>
        <strain evidence="1">Babe33</strain>
    </source>
</reference>
<dbReference type="Proteomes" id="UP001143910">
    <property type="component" value="Unassembled WGS sequence"/>
</dbReference>
<organism evidence="1 2">
    <name type="scientific">Zarea fungicola</name>
    <dbReference type="NCBI Taxonomy" id="93591"/>
    <lineage>
        <taxon>Eukaryota</taxon>
        <taxon>Fungi</taxon>
        <taxon>Dikarya</taxon>
        <taxon>Ascomycota</taxon>
        <taxon>Pezizomycotina</taxon>
        <taxon>Sordariomycetes</taxon>
        <taxon>Hypocreomycetidae</taxon>
        <taxon>Hypocreales</taxon>
        <taxon>Cordycipitaceae</taxon>
        <taxon>Zarea</taxon>
    </lineage>
</organism>
<gene>
    <name evidence="1" type="ORF">NQ176_g5040</name>
</gene>
<keyword evidence="2" id="KW-1185">Reference proteome</keyword>
<accession>A0ACC1NB87</accession>